<feature type="domain" description="PA14" evidence="2">
    <location>
        <begin position="145"/>
        <end position="305"/>
    </location>
</feature>
<evidence type="ECO:0000256" key="1">
    <source>
        <dbReference type="SAM" id="SignalP"/>
    </source>
</evidence>
<dbReference type="Proteomes" id="UP001497600">
    <property type="component" value="Chromosome D"/>
</dbReference>
<evidence type="ECO:0000313" key="4">
    <source>
        <dbReference type="Proteomes" id="UP001497600"/>
    </source>
</evidence>
<proteinExistence type="predicted"/>
<dbReference type="Pfam" id="PF10528">
    <property type="entry name" value="GLEYA"/>
    <property type="match status" value="1"/>
</dbReference>
<gene>
    <name evidence="3" type="ORF">CAAN4_D12904</name>
</gene>
<dbReference type="EMBL" id="OZ004256">
    <property type="protein sequence ID" value="CAK7905185.1"/>
    <property type="molecule type" value="Genomic_DNA"/>
</dbReference>
<dbReference type="SMART" id="SM00758">
    <property type="entry name" value="PA14"/>
    <property type="match status" value="1"/>
</dbReference>
<dbReference type="Gene3D" id="2.60.120.1560">
    <property type="match status" value="1"/>
</dbReference>
<accession>A0ABP0EG41</accession>
<dbReference type="InterPro" id="IPR011658">
    <property type="entry name" value="PA14_dom"/>
</dbReference>
<dbReference type="InterPro" id="IPR037524">
    <property type="entry name" value="PA14/GLEYA"/>
</dbReference>
<keyword evidence="1" id="KW-0732">Signal</keyword>
<sequence>MRVMYHHIQLLSLCGIIYTSKVYANDSITSASPHGAEGEAHELGEVYNFRDGVDTVAQGSGLRSENLAQPGSASDTSSELFTESVAASSYFEVYPTSIDSDVSTARRKRNFGDTASSGGACSPSEQGSNGSVGFTAKFYEYIYDDDDSSRSVSWYQGGYKTTLIASTNDVTDINFDIDHSSDPSDIMDVYGKSVSQNFALELTGYFLATESGAHNLSIVVDDGGMVTFGNGEAFECCNTKKANNDGGFSVMAHWPTMTPTNATYSLSQGYYYPIKIVYNNMGGPAFLKFFMTTPSGKIIEDFTSVYSFPNKPEACPVEIVTTTIAWGEATTSTSTITGTETPRTDTIEVLTPAHEITITTPWSETYTSTRTITPTNSDGTTTIEVYTPPHVTTMTTPWSETYTSTRTITPTNSDGTTTIEVYTPPHVTTMTTPWSETYTSTQTITPTDSDGTTTIEVYTPPHVTTMTTPWSETYTSTQTITPTNSDGTTTIEVYTPPHVTTMTTPWSETYTSTQTITPTDSDGTTTIEVYTPPHVTTMTTPWSETYTSTQTITPTDSEGTTTIEVYTPHYTTEIYSTSSTIIVSSHSWSNCTTSTDSSISSMEPTISSLTEKITSTEVLTVTSCTESSSSYTPVSPSETNCHTTIETFISTITKTVTIPCTDIFTTTRTMCSKCESNQIVETVTMTRATIVTTLSTATCTTTRTLYSNSADNSDAATKPSSITTTAIIPLTKIKPTHTDASYSSGNTTNFETVSYTLTGPEFDSTETMETVTLKSSSTVSSYSNRINPISPTIASQSEDKATSLNISIFSTLISIFLWLLV</sequence>
<keyword evidence="4" id="KW-1185">Reference proteome</keyword>
<evidence type="ECO:0000259" key="2">
    <source>
        <dbReference type="PROSITE" id="PS51820"/>
    </source>
</evidence>
<dbReference type="PROSITE" id="PS51820">
    <property type="entry name" value="PA14"/>
    <property type="match status" value="1"/>
</dbReference>
<organism evidence="3 4">
    <name type="scientific">[Candida] anglica</name>
    <dbReference type="NCBI Taxonomy" id="148631"/>
    <lineage>
        <taxon>Eukaryota</taxon>
        <taxon>Fungi</taxon>
        <taxon>Dikarya</taxon>
        <taxon>Ascomycota</taxon>
        <taxon>Saccharomycotina</taxon>
        <taxon>Pichiomycetes</taxon>
        <taxon>Debaryomycetaceae</taxon>
        <taxon>Kurtzmaniella</taxon>
    </lineage>
</organism>
<name>A0ABP0EG41_9ASCO</name>
<feature type="chain" id="PRO_5046650967" description="PA14 domain-containing protein" evidence="1">
    <location>
        <begin position="25"/>
        <end position="821"/>
    </location>
</feature>
<feature type="signal peptide" evidence="1">
    <location>
        <begin position="1"/>
        <end position="24"/>
    </location>
</feature>
<evidence type="ECO:0000313" key="3">
    <source>
        <dbReference type="EMBL" id="CAK7905185.1"/>
    </source>
</evidence>
<protein>
    <recommendedName>
        <fullName evidence="2">PA14 domain-containing protein</fullName>
    </recommendedName>
</protein>
<reference evidence="3 4" key="1">
    <citation type="submission" date="2024-01" db="EMBL/GenBank/DDBJ databases">
        <authorList>
            <consortium name="Genoscope - CEA"/>
            <person name="William W."/>
        </authorList>
    </citation>
    <scope>NUCLEOTIDE SEQUENCE [LARGE SCALE GENOMIC DNA]</scope>
    <source>
        <strain evidence="3 4">29B2s-10</strain>
    </source>
</reference>
<dbReference type="InterPro" id="IPR018871">
    <property type="entry name" value="GLEYA_adhesin_domain"/>
</dbReference>